<proteinExistence type="predicted"/>
<evidence type="ECO:0000313" key="2">
    <source>
        <dbReference type="EMBL" id="MBD7914535.1"/>
    </source>
</evidence>
<comment type="caution">
    <text evidence="2">The sequence shown here is derived from an EMBL/GenBank/DDBJ whole genome shotgun (WGS) entry which is preliminary data.</text>
</comment>
<name>A0ABR8Q2A8_9CLOT</name>
<dbReference type="Proteomes" id="UP000640335">
    <property type="component" value="Unassembled WGS sequence"/>
</dbReference>
<dbReference type="EMBL" id="JACSQZ010000012">
    <property type="protein sequence ID" value="MBD7914535.1"/>
    <property type="molecule type" value="Genomic_DNA"/>
</dbReference>
<evidence type="ECO:0000256" key="1">
    <source>
        <dbReference type="SAM" id="Coils"/>
    </source>
</evidence>
<gene>
    <name evidence="2" type="ORF">H9660_05200</name>
</gene>
<dbReference type="RefSeq" id="WP_191749236.1">
    <property type="nucleotide sequence ID" value="NZ_JACSQZ010000012.1"/>
</dbReference>
<organism evidence="2 3">
    <name type="scientific">Clostridium gallinarum</name>
    <dbReference type="NCBI Taxonomy" id="2762246"/>
    <lineage>
        <taxon>Bacteria</taxon>
        <taxon>Bacillati</taxon>
        <taxon>Bacillota</taxon>
        <taxon>Clostridia</taxon>
        <taxon>Eubacteriales</taxon>
        <taxon>Clostridiaceae</taxon>
        <taxon>Clostridium</taxon>
    </lineage>
</organism>
<evidence type="ECO:0000313" key="3">
    <source>
        <dbReference type="Proteomes" id="UP000640335"/>
    </source>
</evidence>
<protein>
    <submittedName>
        <fullName evidence="2">Uncharacterized protein</fullName>
    </submittedName>
</protein>
<reference evidence="2 3" key="1">
    <citation type="submission" date="2020-08" db="EMBL/GenBank/DDBJ databases">
        <title>A Genomic Blueprint of the Chicken Gut Microbiome.</title>
        <authorList>
            <person name="Gilroy R."/>
            <person name="Ravi A."/>
            <person name="Getino M."/>
            <person name="Pursley I."/>
            <person name="Horton D.L."/>
            <person name="Alikhan N.-F."/>
            <person name="Baker D."/>
            <person name="Gharbi K."/>
            <person name="Hall N."/>
            <person name="Watson M."/>
            <person name="Adriaenssens E.M."/>
            <person name="Foster-Nyarko E."/>
            <person name="Jarju S."/>
            <person name="Secka A."/>
            <person name="Antonio M."/>
            <person name="Oren A."/>
            <person name="Chaudhuri R."/>
            <person name="La Ragione R.M."/>
            <person name="Hildebrand F."/>
            <person name="Pallen M.J."/>
        </authorList>
    </citation>
    <scope>NUCLEOTIDE SEQUENCE [LARGE SCALE GENOMIC DNA]</scope>
    <source>
        <strain evidence="2 3">Sa3CUN1</strain>
    </source>
</reference>
<sequence length="276" mass="32173">MNRQERRKRERQVEKKMDVLRKLPEKEILKINKIIDEVSGYKTGQMMELVDKTLEAVLINIGFTLKEVRKVKLMLAEFLTDEENKLKMISKENVNMAKLQKEVTEFMKGLIEQGKSKPDVIEETLYKFPKASKNLVNREFGKLKDEQDIEDATNYIFGEETKKLKEEIEKESSEKIKEEAKKVSEEVARQLEKEEHIAEVSQKIEEVKEEKEVSKGLEIIEKEVIKIVKAKGIHGIYEAKTGIGVALENEGYKIAFKDVNELEVFCNEFKKIFEEI</sequence>
<accession>A0ABR8Q2A8</accession>
<keyword evidence="1" id="KW-0175">Coiled coil</keyword>
<keyword evidence="3" id="KW-1185">Reference proteome</keyword>
<feature type="coiled-coil region" evidence="1">
    <location>
        <begin position="161"/>
        <end position="217"/>
    </location>
</feature>